<keyword evidence="3" id="KW-1185">Reference proteome</keyword>
<dbReference type="Proteomes" id="UP000696413">
    <property type="component" value="Unassembled WGS sequence"/>
</dbReference>
<organism evidence="2 3">
    <name type="scientific">Mycolicibacterium goodii</name>
    <name type="common">Mycobacterium goodii</name>
    <dbReference type="NCBI Taxonomy" id="134601"/>
    <lineage>
        <taxon>Bacteria</taxon>
        <taxon>Bacillati</taxon>
        <taxon>Actinomycetota</taxon>
        <taxon>Actinomycetes</taxon>
        <taxon>Mycobacteriales</taxon>
        <taxon>Mycobacteriaceae</taxon>
        <taxon>Mycolicibacterium</taxon>
    </lineage>
</organism>
<proteinExistence type="predicted"/>
<protein>
    <submittedName>
        <fullName evidence="2">Uncharacterized protein</fullName>
    </submittedName>
</protein>
<sequence>MSTRISAAALLDTTTITIGYLTLLVSVVLCGLVIVGVRLYRNQKERGGESDRFSAELSEAVWPSTQYPEANAKLASTLRSTKPRDLAATIAAELDRR</sequence>
<gene>
    <name evidence="2" type="ORF">KL859_27035</name>
</gene>
<keyword evidence="1" id="KW-0472">Membrane</keyword>
<comment type="caution">
    <text evidence="2">The sequence shown here is derived from an EMBL/GenBank/DDBJ whole genome shotgun (WGS) entry which is preliminary data.</text>
</comment>
<accession>A0ABS6HV07</accession>
<evidence type="ECO:0000313" key="2">
    <source>
        <dbReference type="EMBL" id="MBU8826516.1"/>
    </source>
</evidence>
<reference evidence="2 3" key="1">
    <citation type="submission" date="2021-05" db="EMBL/GenBank/DDBJ databases">
        <title>Draft Genome Sequences of Clinical Respiratory Isolates of Mycobacterium goodii Recovered in Ireland.</title>
        <authorList>
            <person name="Flanagan P.R."/>
            <person name="Mok S."/>
            <person name="Roycroft E."/>
            <person name="Rogers T.R."/>
            <person name="Fitzgibbon M."/>
        </authorList>
    </citation>
    <scope>NUCLEOTIDE SEQUENCE [LARGE SCALE GENOMIC DNA]</scope>
    <source>
        <strain evidence="2 3">14IE55</strain>
    </source>
</reference>
<keyword evidence="1" id="KW-0812">Transmembrane</keyword>
<evidence type="ECO:0000256" key="1">
    <source>
        <dbReference type="SAM" id="Phobius"/>
    </source>
</evidence>
<dbReference type="RefSeq" id="WP_214395847.1">
    <property type="nucleotide sequence ID" value="NZ_JAHBOM010000026.1"/>
</dbReference>
<keyword evidence="1" id="KW-1133">Transmembrane helix</keyword>
<dbReference type="EMBL" id="JAHBOM010000026">
    <property type="protein sequence ID" value="MBU8826516.1"/>
    <property type="molecule type" value="Genomic_DNA"/>
</dbReference>
<name>A0ABS6HV07_MYCGD</name>
<feature type="transmembrane region" description="Helical" evidence="1">
    <location>
        <begin position="20"/>
        <end position="40"/>
    </location>
</feature>
<evidence type="ECO:0000313" key="3">
    <source>
        <dbReference type="Proteomes" id="UP000696413"/>
    </source>
</evidence>